<dbReference type="Gene3D" id="3.40.50.2300">
    <property type="match status" value="2"/>
</dbReference>
<dbReference type="CDD" id="cd01392">
    <property type="entry name" value="HTH_LacI"/>
    <property type="match status" value="1"/>
</dbReference>
<dbReference type="Pfam" id="PF13377">
    <property type="entry name" value="Peripla_BP_3"/>
    <property type="match status" value="1"/>
</dbReference>
<proteinExistence type="predicted"/>
<name>A0A2N5J918_9BIFI</name>
<comment type="caution">
    <text evidence="5">The sequence shown here is derived from an EMBL/GenBank/DDBJ whole genome shotgun (WGS) entry which is preliminary data.</text>
</comment>
<dbReference type="PANTHER" id="PTHR30146">
    <property type="entry name" value="LACI-RELATED TRANSCRIPTIONAL REPRESSOR"/>
    <property type="match status" value="1"/>
</dbReference>
<dbReference type="InterPro" id="IPR000843">
    <property type="entry name" value="HTH_LacI"/>
</dbReference>
<dbReference type="EMBL" id="NMWU01000025">
    <property type="protein sequence ID" value="PLS30707.1"/>
    <property type="molecule type" value="Genomic_DNA"/>
</dbReference>
<dbReference type="SMART" id="SM00354">
    <property type="entry name" value="HTH_LACI"/>
    <property type="match status" value="1"/>
</dbReference>
<organism evidence="5 6">
    <name type="scientific">Bifidobacterium margollesii</name>
    <dbReference type="NCBI Taxonomy" id="2020964"/>
    <lineage>
        <taxon>Bacteria</taxon>
        <taxon>Bacillati</taxon>
        <taxon>Actinomycetota</taxon>
        <taxon>Actinomycetes</taxon>
        <taxon>Bifidobacteriales</taxon>
        <taxon>Bifidobacteriaceae</taxon>
        <taxon>Bifidobacterium</taxon>
    </lineage>
</organism>
<reference evidence="5 6" key="1">
    <citation type="submission" date="2017-07" db="EMBL/GenBank/DDBJ databases">
        <title>Bifidobacterium novel species.</title>
        <authorList>
            <person name="Lugli G.A."/>
            <person name="Milani C."/>
            <person name="Duranti S."/>
            <person name="Mangifesta M."/>
        </authorList>
    </citation>
    <scope>NUCLEOTIDE SEQUENCE [LARGE SCALE GENOMIC DNA]</scope>
    <source>
        <strain evidence="6">Uis1B</strain>
    </source>
</reference>
<keyword evidence="2" id="KW-0238">DNA-binding</keyword>
<dbReference type="SUPFAM" id="SSF47413">
    <property type="entry name" value="lambda repressor-like DNA-binding domains"/>
    <property type="match status" value="1"/>
</dbReference>
<evidence type="ECO:0000259" key="4">
    <source>
        <dbReference type="PROSITE" id="PS50932"/>
    </source>
</evidence>
<dbReference type="AlphaFoldDB" id="A0A2N5J918"/>
<gene>
    <name evidence="5" type="ORF">Uis1B_1419</name>
</gene>
<dbReference type="PROSITE" id="PS50932">
    <property type="entry name" value="HTH_LACI_2"/>
    <property type="match status" value="1"/>
</dbReference>
<feature type="domain" description="HTH lacI-type" evidence="4">
    <location>
        <begin position="4"/>
        <end position="58"/>
    </location>
</feature>
<dbReference type="GO" id="GO:0000976">
    <property type="term" value="F:transcription cis-regulatory region binding"/>
    <property type="evidence" value="ECO:0007669"/>
    <property type="project" value="TreeGrafter"/>
</dbReference>
<keyword evidence="1" id="KW-0805">Transcription regulation</keyword>
<evidence type="ECO:0000256" key="3">
    <source>
        <dbReference type="ARBA" id="ARBA00023163"/>
    </source>
</evidence>
<dbReference type="SUPFAM" id="SSF53822">
    <property type="entry name" value="Periplasmic binding protein-like I"/>
    <property type="match status" value="1"/>
</dbReference>
<evidence type="ECO:0000256" key="1">
    <source>
        <dbReference type="ARBA" id="ARBA00023015"/>
    </source>
</evidence>
<dbReference type="GO" id="GO:0003700">
    <property type="term" value="F:DNA-binding transcription factor activity"/>
    <property type="evidence" value="ECO:0007669"/>
    <property type="project" value="TreeGrafter"/>
</dbReference>
<evidence type="ECO:0000313" key="5">
    <source>
        <dbReference type="EMBL" id="PLS30707.1"/>
    </source>
</evidence>
<accession>A0A2N5J918</accession>
<evidence type="ECO:0000313" key="6">
    <source>
        <dbReference type="Proteomes" id="UP000235050"/>
    </source>
</evidence>
<dbReference type="PANTHER" id="PTHR30146:SF138">
    <property type="entry name" value="TRANSCRIPTIONAL REGULATORY PROTEIN"/>
    <property type="match status" value="1"/>
</dbReference>
<evidence type="ECO:0000256" key="2">
    <source>
        <dbReference type="ARBA" id="ARBA00023125"/>
    </source>
</evidence>
<dbReference type="CDD" id="cd06267">
    <property type="entry name" value="PBP1_LacI_sugar_binding-like"/>
    <property type="match status" value="1"/>
</dbReference>
<dbReference type="PROSITE" id="PS00356">
    <property type="entry name" value="HTH_LACI_1"/>
    <property type="match status" value="1"/>
</dbReference>
<protein>
    <submittedName>
        <fullName evidence="5">LacI family transcriptional regulator</fullName>
    </submittedName>
</protein>
<keyword evidence="3" id="KW-0804">Transcription</keyword>
<keyword evidence="6" id="KW-1185">Reference proteome</keyword>
<dbReference type="InterPro" id="IPR028082">
    <property type="entry name" value="Peripla_BP_I"/>
</dbReference>
<dbReference type="InterPro" id="IPR046335">
    <property type="entry name" value="LacI/GalR-like_sensor"/>
</dbReference>
<dbReference type="OrthoDB" id="3510266at2"/>
<dbReference type="Gene3D" id="1.10.260.40">
    <property type="entry name" value="lambda repressor-like DNA-binding domains"/>
    <property type="match status" value="1"/>
</dbReference>
<sequence length="354" mass="38734">MGKPTIMDVAAKAGVSQSTASLALRDSKRVKPATKDRVLQAAEELHFTLSKSASSLASGRTMRIFMLVSPAINTWFNASILQGAYQTLHRQGYDLVPYAVRNDPELSEFFALLRGGKNADGAIVSSFDLSRDFKNLLRTLDMPTVGLNTPTTDGFDASICINNANAMNGAVRFLHSQGHRNLAFVEVPDSEPFSFSSSLRSQGFIDSARTLGYDDDAVTVVRGELADSYHSPQDAVSQIVAYLMSLPQRPTGICVETDDFAISLMQELKRLHVRIPEDVSVIGFDDNATAPIARLTTIHQDPVQLGRRAAELTLDLIRHEPPEILHQTQETSLVLRDTTASFQKPNTTGKTQQA</sequence>
<dbReference type="InterPro" id="IPR010982">
    <property type="entry name" value="Lambda_DNA-bd_dom_sf"/>
</dbReference>
<dbReference type="Pfam" id="PF00356">
    <property type="entry name" value="LacI"/>
    <property type="match status" value="1"/>
</dbReference>
<dbReference type="Proteomes" id="UP000235050">
    <property type="component" value="Unassembled WGS sequence"/>
</dbReference>